<dbReference type="Gene3D" id="2.60.40.1180">
    <property type="entry name" value="Golgi alpha-mannosidase II"/>
    <property type="match status" value="1"/>
</dbReference>
<evidence type="ECO:0000313" key="3">
    <source>
        <dbReference type="Proteomes" id="UP000287651"/>
    </source>
</evidence>
<organism evidence="2 3">
    <name type="scientific">Ensete ventricosum</name>
    <name type="common">Abyssinian banana</name>
    <name type="synonym">Musa ensete</name>
    <dbReference type="NCBI Taxonomy" id="4639"/>
    <lineage>
        <taxon>Eukaryota</taxon>
        <taxon>Viridiplantae</taxon>
        <taxon>Streptophyta</taxon>
        <taxon>Embryophyta</taxon>
        <taxon>Tracheophyta</taxon>
        <taxon>Spermatophyta</taxon>
        <taxon>Magnoliopsida</taxon>
        <taxon>Liliopsida</taxon>
        <taxon>Zingiberales</taxon>
        <taxon>Musaceae</taxon>
        <taxon>Ensete</taxon>
    </lineage>
</organism>
<feature type="domain" description="DUF5110" evidence="1">
    <location>
        <begin position="17"/>
        <end position="55"/>
    </location>
</feature>
<gene>
    <name evidence="2" type="ORF">B296_00042875</name>
</gene>
<dbReference type="PANTHER" id="PTHR36616:SF4">
    <property type="entry name" value="OS03G0174800 PROTEIN"/>
    <property type="match status" value="1"/>
</dbReference>
<accession>A0A426ZGR6</accession>
<dbReference type="Proteomes" id="UP000287651">
    <property type="component" value="Unassembled WGS sequence"/>
</dbReference>
<dbReference type="PANTHER" id="PTHR36616">
    <property type="entry name" value="BNAC07G32700D PROTEIN"/>
    <property type="match status" value="1"/>
</dbReference>
<protein>
    <recommendedName>
        <fullName evidence="1">DUF5110 domain-containing protein</fullName>
    </recommendedName>
</protein>
<dbReference type="InterPro" id="IPR033403">
    <property type="entry name" value="DUF5110"/>
</dbReference>
<evidence type="ECO:0000259" key="1">
    <source>
        <dbReference type="Pfam" id="PF17137"/>
    </source>
</evidence>
<dbReference type="EMBL" id="AMZH03006693">
    <property type="protein sequence ID" value="RRT63169.1"/>
    <property type="molecule type" value="Genomic_DNA"/>
</dbReference>
<sequence length="186" mass="20491">MVNDPYTLVIALNASLAAEGELYIDDGKSYDFEQGAYIRRRFIFADRKLTSINIRPSNVGDKKFSTDCTVERIILLGLPSGAKKAVVEPGNHETSIELGPLTLRRGSIPVALTIRKPNVRMLQLLFAVALSAAPLTLYVPPLRRLSPFMEALEALVREAAASSSSAYLRFRLGVRRILALASYALR</sequence>
<proteinExistence type="predicted"/>
<evidence type="ECO:0000313" key="2">
    <source>
        <dbReference type="EMBL" id="RRT63169.1"/>
    </source>
</evidence>
<reference evidence="2 3" key="1">
    <citation type="journal article" date="2014" name="Agronomy (Basel)">
        <title>A Draft Genome Sequence for Ensete ventricosum, the Drought-Tolerant Tree Against Hunger.</title>
        <authorList>
            <person name="Harrison J."/>
            <person name="Moore K.A."/>
            <person name="Paszkiewicz K."/>
            <person name="Jones T."/>
            <person name="Grant M."/>
            <person name="Ambacheew D."/>
            <person name="Muzemil S."/>
            <person name="Studholme D.J."/>
        </authorList>
    </citation>
    <scope>NUCLEOTIDE SEQUENCE [LARGE SCALE GENOMIC DNA]</scope>
</reference>
<dbReference type="Pfam" id="PF17137">
    <property type="entry name" value="DUF5110"/>
    <property type="match status" value="1"/>
</dbReference>
<dbReference type="AlphaFoldDB" id="A0A426ZGR6"/>
<dbReference type="InterPro" id="IPR013780">
    <property type="entry name" value="Glyco_hydro_b"/>
</dbReference>
<name>A0A426ZGR6_ENSVE</name>
<comment type="caution">
    <text evidence="2">The sequence shown here is derived from an EMBL/GenBank/DDBJ whole genome shotgun (WGS) entry which is preliminary data.</text>
</comment>